<comment type="similarity">
    <text evidence="1">Belongs to the cycloisomerase 2 family.</text>
</comment>
<dbReference type="Gene3D" id="2.130.10.10">
    <property type="entry name" value="YVTN repeat-like/Quinoprotein amine dehydrogenase"/>
    <property type="match status" value="1"/>
</dbReference>
<organism evidence="3 4">
    <name type="scientific">Flavipsychrobacter stenotrophus</name>
    <dbReference type="NCBI Taxonomy" id="2077091"/>
    <lineage>
        <taxon>Bacteria</taxon>
        <taxon>Pseudomonadati</taxon>
        <taxon>Bacteroidota</taxon>
        <taxon>Chitinophagia</taxon>
        <taxon>Chitinophagales</taxon>
        <taxon>Chitinophagaceae</taxon>
        <taxon>Flavipsychrobacter</taxon>
    </lineage>
</organism>
<keyword evidence="2" id="KW-0119">Carbohydrate metabolism</keyword>
<dbReference type="PANTHER" id="PTHR30344:SF1">
    <property type="entry name" value="6-PHOSPHOGLUCONOLACTONASE"/>
    <property type="match status" value="1"/>
</dbReference>
<dbReference type="Pfam" id="PF10282">
    <property type="entry name" value="Lactonase"/>
    <property type="match status" value="1"/>
</dbReference>
<name>A0A2S7SXL2_9BACT</name>
<dbReference type="InterPro" id="IPR011048">
    <property type="entry name" value="Haem_d1_sf"/>
</dbReference>
<dbReference type="EMBL" id="PPSL01000002">
    <property type="protein sequence ID" value="PQJ11266.1"/>
    <property type="molecule type" value="Genomic_DNA"/>
</dbReference>
<dbReference type="AlphaFoldDB" id="A0A2S7SXL2"/>
<evidence type="ECO:0000256" key="2">
    <source>
        <dbReference type="ARBA" id="ARBA00022526"/>
    </source>
</evidence>
<reference evidence="3 4" key="1">
    <citation type="submission" date="2018-01" db="EMBL/GenBank/DDBJ databases">
        <title>A novel member of the phylum Bacteroidetes isolated from glacier ice.</title>
        <authorList>
            <person name="Liu Q."/>
            <person name="Xin Y.-H."/>
        </authorList>
    </citation>
    <scope>NUCLEOTIDE SEQUENCE [LARGE SCALE GENOMIC DNA]</scope>
    <source>
        <strain evidence="3 4">RB1R16</strain>
    </source>
</reference>
<protein>
    <submittedName>
        <fullName evidence="3">6-phosphogluconolactonase</fullName>
    </submittedName>
</protein>
<dbReference type="InterPro" id="IPR019405">
    <property type="entry name" value="Lactonase_7-beta_prop"/>
</dbReference>
<evidence type="ECO:0000313" key="4">
    <source>
        <dbReference type="Proteomes" id="UP000239872"/>
    </source>
</evidence>
<dbReference type="Proteomes" id="UP000239872">
    <property type="component" value="Unassembled WGS sequence"/>
</dbReference>
<sequence>MYTHHFLVSKGYDLWFHGNIIIDSNESIKELRILKKIIGTSSTANGTIAIFEANPPFKLKLSVRILHNRLWLKRIIFSFTLLCISCSIKAQEYVFAGSYNWDKDKPGIYVFKLDTVTGTLKHISTVDSVLNPGYLTVSANGKYVYACTEAHTAGMGSVSSYVFDKVTGKLTFVNKQSSNGENPVYVTTDRSNHWLINANYTEGSVSVYHLLADGSIAPASQIIAFDGSSINKERQDAAHIHAAVLSPLEDHVFLPDLGSDVIRHYKFNNQSARPLTEAQPSSLPTMPGSGPRHFTFHPDGKYCYCIEELAGYVSAYRYMDGSFTCIQRVASHKHNAAKEHSSADIHVSPDGRFLYASNRGDENNIAIYKIEEKTGLVKLIGHQSTTGDHPRIFALSPSGKYLIVANQISGDIVVFRRNIKTGMLSKTGKEKVEGASCIHIVYY</sequence>
<evidence type="ECO:0000256" key="1">
    <source>
        <dbReference type="ARBA" id="ARBA00005564"/>
    </source>
</evidence>
<dbReference type="GO" id="GO:0006006">
    <property type="term" value="P:glucose metabolic process"/>
    <property type="evidence" value="ECO:0007669"/>
    <property type="project" value="UniProtKB-KW"/>
</dbReference>
<accession>A0A2S7SXL2</accession>
<evidence type="ECO:0000313" key="3">
    <source>
        <dbReference type="EMBL" id="PQJ11266.1"/>
    </source>
</evidence>
<dbReference type="PANTHER" id="PTHR30344">
    <property type="entry name" value="6-PHOSPHOGLUCONOLACTONASE-RELATED"/>
    <property type="match status" value="1"/>
</dbReference>
<dbReference type="InterPro" id="IPR050282">
    <property type="entry name" value="Cycloisomerase_2"/>
</dbReference>
<keyword evidence="2" id="KW-0313">Glucose metabolism</keyword>
<proteinExistence type="inferred from homology"/>
<dbReference type="InterPro" id="IPR015943">
    <property type="entry name" value="WD40/YVTN_repeat-like_dom_sf"/>
</dbReference>
<dbReference type="SUPFAM" id="SSF51004">
    <property type="entry name" value="C-terminal (heme d1) domain of cytochrome cd1-nitrite reductase"/>
    <property type="match status" value="1"/>
</dbReference>
<dbReference type="OrthoDB" id="9790815at2"/>
<gene>
    <name evidence="3" type="ORF">CJD36_005535</name>
</gene>
<keyword evidence="4" id="KW-1185">Reference proteome</keyword>
<comment type="caution">
    <text evidence="3">The sequence shown here is derived from an EMBL/GenBank/DDBJ whole genome shotgun (WGS) entry which is preliminary data.</text>
</comment>
<dbReference type="GO" id="GO:0017057">
    <property type="term" value="F:6-phosphogluconolactonase activity"/>
    <property type="evidence" value="ECO:0007669"/>
    <property type="project" value="TreeGrafter"/>
</dbReference>